<comment type="caution">
    <text evidence="1">The sequence shown here is derived from an EMBL/GenBank/DDBJ whole genome shotgun (WGS) entry which is preliminary data.</text>
</comment>
<sequence>MLRIYGTIVADFFSGFTIVLKKLSTFLKYFEYTETVSFPLSTTKSKG</sequence>
<gene>
    <name evidence="1" type="ORF">LEP1GSC036_4235</name>
</gene>
<organism evidence="1 2">
    <name type="scientific">Leptospira weilii str. 2006001853</name>
    <dbReference type="NCBI Taxonomy" id="1001589"/>
    <lineage>
        <taxon>Bacteria</taxon>
        <taxon>Pseudomonadati</taxon>
        <taxon>Spirochaetota</taxon>
        <taxon>Spirochaetia</taxon>
        <taxon>Leptospirales</taxon>
        <taxon>Leptospiraceae</taxon>
        <taxon>Leptospira</taxon>
    </lineage>
</organism>
<protein>
    <submittedName>
        <fullName evidence="1">Uncharacterized protein</fullName>
    </submittedName>
</protein>
<evidence type="ECO:0000313" key="2">
    <source>
        <dbReference type="Proteomes" id="UP000001338"/>
    </source>
</evidence>
<dbReference type="EMBL" id="AFLV02000058">
    <property type="protein sequence ID" value="EKR63444.1"/>
    <property type="molecule type" value="Genomic_DNA"/>
</dbReference>
<dbReference type="AlphaFoldDB" id="A0A828Z082"/>
<accession>A0A828Z082</accession>
<proteinExistence type="predicted"/>
<evidence type="ECO:0000313" key="1">
    <source>
        <dbReference type="EMBL" id="EKR63444.1"/>
    </source>
</evidence>
<name>A0A828Z082_9LEPT</name>
<reference evidence="1 2" key="1">
    <citation type="submission" date="2012-10" db="EMBL/GenBank/DDBJ databases">
        <authorList>
            <person name="Harkins D.M."/>
            <person name="Durkin A.S."/>
            <person name="Brinkac L.M."/>
            <person name="Haft D.H."/>
            <person name="Selengut J.D."/>
            <person name="Sanka R."/>
            <person name="DePew J."/>
            <person name="Purushe J."/>
            <person name="Whelen A.C."/>
            <person name="Vinetz J.M."/>
            <person name="Sutton G.G."/>
            <person name="Nierman W.C."/>
            <person name="Fouts D.E."/>
        </authorList>
    </citation>
    <scope>NUCLEOTIDE SEQUENCE [LARGE SCALE GENOMIC DNA]</scope>
    <source>
        <strain evidence="1 2">2006001853</strain>
    </source>
</reference>
<dbReference type="Proteomes" id="UP000001338">
    <property type="component" value="Unassembled WGS sequence"/>
</dbReference>